<evidence type="ECO:0000313" key="2">
    <source>
        <dbReference type="Proteomes" id="UP000292884"/>
    </source>
</evidence>
<dbReference type="OrthoDB" id="1451807at2"/>
<organism evidence="1 2">
    <name type="scientific">Pedobacter frigiditerrae</name>
    <dbReference type="NCBI Taxonomy" id="2530452"/>
    <lineage>
        <taxon>Bacteria</taxon>
        <taxon>Pseudomonadati</taxon>
        <taxon>Bacteroidota</taxon>
        <taxon>Sphingobacteriia</taxon>
        <taxon>Sphingobacteriales</taxon>
        <taxon>Sphingobacteriaceae</taxon>
        <taxon>Pedobacter</taxon>
    </lineage>
</organism>
<protein>
    <submittedName>
        <fullName evidence="1">Uncharacterized protein</fullName>
    </submittedName>
</protein>
<comment type="caution">
    <text evidence="1">The sequence shown here is derived from an EMBL/GenBank/DDBJ whole genome shotgun (WGS) entry which is preliminary data.</text>
</comment>
<dbReference type="AlphaFoldDB" id="A0A4R0MNY3"/>
<name>A0A4R0MNY3_9SPHI</name>
<reference evidence="1 2" key="1">
    <citation type="submission" date="2019-02" db="EMBL/GenBank/DDBJ databases">
        <title>Pedobacter sp. RP-1-13 sp. nov., isolated from Arctic soil.</title>
        <authorList>
            <person name="Dahal R.H."/>
        </authorList>
    </citation>
    <scope>NUCLEOTIDE SEQUENCE [LARGE SCALE GENOMIC DNA]</scope>
    <source>
        <strain evidence="1 2">RP-1-13</strain>
    </source>
</reference>
<proteinExistence type="predicted"/>
<dbReference type="Proteomes" id="UP000292884">
    <property type="component" value="Unassembled WGS sequence"/>
</dbReference>
<sequence length="135" mass="16234">MDDRLLSEVQQEEKIIQVFDLFRFIRTYKQPLKINDYRDTINIVDEDGVQKGIYFCDLLCNTRYSFDRLLYMPSELISLRKILRIKELWFVIIEESFYAGDLTTSKEFIKNNKVANLYDKIFYFNSSQSTIKILK</sequence>
<keyword evidence="2" id="KW-1185">Reference proteome</keyword>
<gene>
    <name evidence="1" type="ORF">EZ428_18025</name>
</gene>
<dbReference type="RefSeq" id="WP_131554593.1">
    <property type="nucleotide sequence ID" value="NZ_SJSK01000005.1"/>
</dbReference>
<evidence type="ECO:0000313" key="1">
    <source>
        <dbReference type="EMBL" id="TCC88539.1"/>
    </source>
</evidence>
<dbReference type="EMBL" id="SJSK01000005">
    <property type="protein sequence ID" value="TCC88539.1"/>
    <property type="molecule type" value="Genomic_DNA"/>
</dbReference>
<accession>A0A4R0MNY3</accession>